<name>A0A392NVX9_9FABA</name>
<dbReference type="AlphaFoldDB" id="A0A392NVX9"/>
<proteinExistence type="predicted"/>
<keyword evidence="2" id="KW-1185">Reference proteome</keyword>
<sequence>MRSFTTQTSHRRDCLRTMINHDWEQAWREMIPCGGCTIEYGETTYAT</sequence>
<protein>
    <submittedName>
        <fullName evidence="1">Uncharacterized protein</fullName>
    </submittedName>
</protein>
<organism evidence="1 2">
    <name type="scientific">Trifolium medium</name>
    <dbReference type="NCBI Taxonomy" id="97028"/>
    <lineage>
        <taxon>Eukaryota</taxon>
        <taxon>Viridiplantae</taxon>
        <taxon>Streptophyta</taxon>
        <taxon>Embryophyta</taxon>
        <taxon>Tracheophyta</taxon>
        <taxon>Spermatophyta</taxon>
        <taxon>Magnoliopsida</taxon>
        <taxon>eudicotyledons</taxon>
        <taxon>Gunneridae</taxon>
        <taxon>Pentapetalae</taxon>
        <taxon>rosids</taxon>
        <taxon>fabids</taxon>
        <taxon>Fabales</taxon>
        <taxon>Fabaceae</taxon>
        <taxon>Papilionoideae</taxon>
        <taxon>50 kb inversion clade</taxon>
        <taxon>NPAAA clade</taxon>
        <taxon>Hologalegina</taxon>
        <taxon>IRL clade</taxon>
        <taxon>Trifolieae</taxon>
        <taxon>Trifolium</taxon>
    </lineage>
</organism>
<feature type="non-terminal residue" evidence="1">
    <location>
        <position position="47"/>
    </location>
</feature>
<evidence type="ECO:0000313" key="1">
    <source>
        <dbReference type="EMBL" id="MCI03329.1"/>
    </source>
</evidence>
<dbReference type="Proteomes" id="UP000265520">
    <property type="component" value="Unassembled WGS sequence"/>
</dbReference>
<reference evidence="1 2" key="1">
    <citation type="journal article" date="2018" name="Front. Plant Sci.">
        <title>Red Clover (Trifolium pratense) and Zigzag Clover (T. medium) - A Picture of Genomic Similarities and Differences.</title>
        <authorList>
            <person name="Dluhosova J."/>
            <person name="Istvanek J."/>
            <person name="Nedelnik J."/>
            <person name="Repkova J."/>
        </authorList>
    </citation>
    <scope>NUCLEOTIDE SEQUENCE [LARGE SCALE GENOMIC DNA]</scope>
    <source>
        <strain evidence="2">cv. 10/8</strain>
        <tissue evidence="1">Leaf</tissue>
    </source>
</reference>
<accession>A0A392NVX9</accession>
<dbReference type="EMBL" id="LXQA010051831">
    <property type="protein sequence ID" value="MCI03329.1"/>
    <property type="molecule type" value="Genomic_DNA"/>
</dbReference>
<comment type="caution">
    <text evidence="1">The sequence shown here is derived from an EMBL/GenBank/DDBJ whole genome shotgun (WGS) entry which is preliminary data.</text>
</comment>
<evidence type="ECO:0000313" key="2">
    <source>
        <dbReference type="Proteomes" id="UP000265520"/>
    </source>
</evidence>